<dbReference type="InterPro" id="IPR050491">
    <property type="entry name" value="AmpC-like"/>
</dbReference>
<reference evidence="2 3" key="1">
    <citation type="submission" date="2020-03" db="EMBL/GenBank/DDBJ databases">
        <title>Nocardioides sp. nov., isolated from fish.</title>
        <authorList>
            <person name="Hyun D.-W."/>
            <person name="Bae J.-W."/>
        </authorList>
    </citation>
    <scope>NUCLEOTIDE SEQUENCE [LARGE SCALE GENOMIC DNA]</scope>
    <source>
        <strain evidence="2 3">HDW12A</strain>
    </source>
</reference>
<gene>
    <name evidence="2" type="ORF">G7071_11000</name>
</gene>
<feature type="domain" description="Beta-lactamase-related" evidence="1">
    <location>
        <begin position="12"/>
        <end position="323"/>
    </location>
</feature>
<dbReference type="Pfam" id="PF00144">
    <property type="entry name" value="Beta-lactamase"/>
    <property type="match status" value="1"/>
</dbReference>
<accession>A0A6G7YGY0</accession>
<dbReference type="InterPro" id="IPR012338">
    <property type="entry name" value="Beta-lactam/transpept-like"/>
</dbReference>
<dbReference type="Proteomes" id="UP000502035">
    <property type="component" value="Chromosome"/>
</dbReference>
<proteinExistence type="predicted"/>
<evidence type="ECO:0000313" key="3">
    <source>
        <dbReference type="Proteomes" id="UP000502035"/>
    </source>
</evidence>
<dbReference type="SUPFAM" id="SSF56601">
    <property type="entry name" value="beta-lactamase/transpeptidase-like"/>
    <property type="match status" value="1"/>
</dbReference>
<evidence type="ECO:0000259" key="1">
    <source>
        <dbReference type="Pfam" id="PF00144"/>
    </source>
</evidence>
<organism evidence="2 3">
    <name type="scientific">Nocardioides piscis</name>
    <dbReference type="NCBI Taxonomy" id="2714938"/>
    <lineage>
        <taxon>Bacteria</taxon>
        <taxon>Bacillati</taxon>
        <taxon>Actinomycetota</taxon>
        <taxon>Actinomycetes</taxon>
        <taxon>Propionibacteriales</taxon>
        <taxon>Nocardioidaceae</taxon>
        <taxon>Nocardioides</taxon>
    </lineage>
</organism>
<keyword evidence="3" id="KW-1185">Reference proteome</keyword>
<dbReference type="AlphaFoldDB" id="A0A6G7YGY0"/>
<dbReference type="EMBL" id="CP049866">
    <property type="protein sequence ID" value="QIK75891.1"/>
    <property type="molecule type" value="Genomic_DNA"/>
</dbReference>
<dbReference type="KEGG" id="npi:G7071_11000"/>
<dbReference type="PANTHER" id="PTHR46825">
    <property type="entry name" value="D-ALANYL-D-ALANINE-CARBOXYPEPTIDASE/ENDOPEPTIDASE AMPH"/>
    <property type="match status" value="1"/>
</dbReference>
<dbReference type="InterPro" id="IPR001466">
    <property type="entry name" value="Beta-lactam-related"/>
</dbReference>
<protein>
    <submittedName>
        <fullName evidence="2">Beta-lactamase family protein</fullName>
    </submittedName>
</protein>
<sequence>MGEWESNVQAEVERGVRRRAGLVVGVRRGTESLVRGRSVDGGALDGRSLFEIGSITKTFNAILLADGVVRGDWSLTTPVRELLPAGTTVPTLSGVEITLEHLATHTSGLPNAPLPIVGGSIAMMRGRDPYAALTSEALLTALGAARLKRTPGTGKMHYSNLGAGVLGAAMAHAAGRSWEDLVAVRICEPLGLVDTTVDARLDAVQRSRLVPGVRARGRAAPAWPLAGMPGAGALRSTADDLLRFLAAQLRPDDTPLGETIRLTQVRRADGAPAVGLGWMRVDKPHLLWWHNGGTGGYRSFAGFRPERGDAVVVLSNQARSVDLVGLRVLRALDGGAR</sequence>
<dbReference type="Gene3D" id="3.40.710.10">
    <property type="entry name" value="DD-peptidase/beta-lactamase superfamily"/>
    <property type="match status" value="1"/>
</dbReference>
<dbReference type="RefSeq" id="WP_166318507.1">
    <property type="nucleotide sequence ID" value="NZ_CP049866.1"/>
</dbReference>
<dbReference type="PANTHER" id="PTHR46825:SF7">
    <property type="entry name" value="D-ALANYL-D-ALANINE CARBOXYPEPTIDASE"/>
    <property type="match status" value="1"/>
</dbReference>
<name>A0A6G7YGY0_9ACTN</name>
<evidence type="ECO:0000313" key="2">
    <source>
        <dbReference type="EMBL" id="QIK75891.1"/>
    </source>
</evidence>